<organism evidence="2 3">
    <name type="scientific">Candidatus Gottesmanbacteria bacterium RIFCSPHIGHO2_02_FULL_40_13</name>
    <dbReference type="NCBI Taxonomy" id="1798384"/>
    <lineage>
        <taxon>Bacteria</taxon>
        <taxon>Candidatus Gottesmaniibacteriota</taxon>
    </lineage>
</organism>
<comment type="caution">
    <text evidence="2">The sequence shown here is derived from an EMBL/GenBank/DDBJ whole genome shotgun (WGS) entry which is preliminary data.</text>
</comment>
<sequence>MTEFTFWLGSSATVIVALVLVYFSIKLAMKLAQAGIGGAIEGIVAFCIVVAFLAFIGWSIINNLYINMKEGAKTSPMTSDIVSILGQAPANFGLTEPKKEAAAQAQPVAESAAVVVATQVPQQPPASVSVAKPARIIFAAVSASGFADGTQDICGYDWTQEALEWTVTQTIMCNDADLPGETVSVDPRTLTGISVALPAIPGNVVAVIVPTPAPTLIPPVAVATPQDPAQLMLECSQLWASWASRIDLHSSREQYGTDMVPMGVTFTIKGGQTIWRESSEDWFLSIPPFGVADFQINGVLGRSLTNLPAKNSVREYVGTGPQCSSLFVP</sequence>
<feature type="transmembrane region" description="Helical" evidence="1">
    <location>
        <begin position="6"/>
        <end position="25"/>
    </location>
</feature>
<reference evidence="2 3" key="1">
    <citation type="journal article" date="2016" name="Nat. Commun.">
        <title>Thousands of microbial genomes shed light on interconnected biogeochemical processes in an aquifer system.</title>
        <authorList>
            <person name="Anantharaman K."/>
            <person name="Brown C.T."/>
            <person name="Hug L.A."/>
            <person name="Sharon I."/>
            <person name="Castelle C.J."/>
            <person name="Probst A.J."/>
            <person name="Thomas B.C."/>
            <person name="Singh A."/>
            <person name="Wilkins M.J."/>
            <person name="Karaoz U."/>
            <person name="Brodie E.L."/>
            <person name="Williams K.H."/>
            <person name="Hubbard S.S."/>
            <person name="Banfield J.F."/>
        </authorList>
    </citation>
    <scope>NUCLEOTIDE SEQUENCE [LARGE SCALE GENOMIC DNA]</scope>
</reference>
<keyword evidence="1" id="KW-0472">Membrane</keyword>
<feature type="transmembrane region" description="Helical" evidence="1">
    <location>
        <begin position="37"/>
        <end position="61"/>
    </location>
</feature>
<dbReference type="Proteomes" id="UP000177092">
    <property type="component" value="Unassembled WGS sequence"/>
</dbReference>
<dbReference type="STRING" id="1798384.A3D03_01790"/>
<keyword evidence="1" id="KW-1133">Transmembrane helix</keyword>
<evidence type="ECO:0000256" key="1">
    <source>
        <dbReference type="SAM" id="Phobius"/>
    </source>
</evidence>
<dbReference type="EMBL" id="MFJN01000038">
    <property type="protein sequence ID" value="OGG20652.1"/>
    <property type="molecule type" value="Genomic_DNA"/>
</dbReference>
<keyword evidence="1" id="KW-0812">Transmembrane</keyword>
<proteinExistence type="predicted"/>
<evidence type="ECO:0000313" key="3">
    <source>
        <dbReference type="Proteomes" id="UP000177092"/>
    </source>
</evidence>
<name>A0A1F6A839_9BACT</name>
<gene>
    <name evidence="2" type="ORF">A3D03_01790</name>
</gene>
<dbReference type="AlphaFoldDB" id="A0A1F6A839"/>
<accession>A0A1F6A839</accession>
<protein>
    <submittedName>
        <fullName evidence="2">Uncharacterized protein</fullName>
    </submittedName>
</protein>
<evidence type="ECO:0000313" key="2">
    <source>
        <dbReference type="EMBL" id="OGG20652.1"/>
    </source>
</evidence>